<feature type="compositionally biased region" description="Basic and acidic residues" evidence="3">
    <location>
        <begin position="299"/>
        <end position="308"/>
    </location>
</feature>
<dbReference type="PANTHER" id="PTHR47231:SF1">
    <property type="entry name" value="CILIA- AND FLAGELLA-ASSOCIATED PROTEIN HOATZ"/>
    <property type="match status" value="1"/>
</dbReference>
<evidence type="ECO:0000256" key="2">
    <source>
        <dbReference type="ARBA" id="ARBA00023657"/>
    </source>
</evidence>
<evidence type="ECO:0000256" key="3">
    <source>
        <dbReference type="SAM" id="MobiDB-lite"/>
    </source>
</evidence>
<feature type="compositionally biased region" description="Acidic residues" evidence="3">
    <location>
        <begin position="279"/>
        <end position="297"/>
    </location>
</feature>
<evidence type="ECO:0000313" key="5">
    <source>
        <dbReference type="Proteomes" id="UP001162480"/>
    </source>
</evidence>
<organism evidence="4 5">
    <name type="scientific">Octopus vulgaris</name>
    <name type="common">Common octopus</name>
    <dbReference type="NCBI Taxonomy" id="6645"/>
    <lineage>
        <taxon>Eukaryota</taxon>
        <taxon>Metazoa</taxon>
        <taxon>Spiralia</taxon>
        <taxon>Lophotrochozoa</taxon>
        <taxon>Mollusca</taxon>
        <taxon>Cephalopoda</taxon>
        <taxon>Coleoidea</taxon>
        <taxon>Octopodiformes</taxon>
        <taxon>Octopoda</taxon>
        <taxon>Incirrata</taxon>
        <taxon>Octopodidae</taxon>
        <taxon>Octopus</taxon>
    </lineage>
</organism>
<feature type="region of interest" description="Disordered" evidence="3">
    <location>
        <begin position="169"/>
        <end position="188"/>
    </location>
</feature>
<evidence type="ECO:0000256" key="1">
    <source>
        <dbReference type="ARBA" id="ARBA00023451"/>
    </source>
</evidence>
<proteinExistence type="inferred from homology"/>
<comment type="similarity">
    <text evidence="1">Belongs to the HOATZ family.</text>
</comment>
<reference evidence="4" key="1">
    <citation type="submission" date="2023-08" db="EMBL/GenBank/DDBJ databases">
        <authorList>
            <person name="Alioto T."/>
            <person name="Alioto T."/>
            <person name="Gomez Garrido J."/>
        </authorList>
    </citation>
    <scope>NUCLEOTIDE SEQUENCE</scope>
</reference>
<dbReference type="EMBL" id="OX597815">
    <property type="protein sequence ID" value="CAI9717346.1"/>
    <property type="molecule type" value="Genomic_DNA"/>
</dbReference>
<keyword evidence="5" id="KW-1185">Reference proteome</keyword>
<name>A0AA36AJK4_OCTVU</name>
<dbReference type="PANTHER" id="PTHR47231">
    <property type="entry name" value="UPF0722 PROTEIN C11ORF88"/>
    <property type="match status" value="1"/>
</dbReference>
<sequence length="308" mass="36302">MKLSTKPRDANDLTTFLLLWKPHQSTMPSGTSEVRYVDTYDLPDQPQIAFCDSDEKDTLLARHFWLSVHLRPFFESRLVASDIGQRTKKASLKSQDEFLLKGDNVPHEIQHITAFLNKMKNVENVYRQKFLENFNKRKKQCRLSYLSRRSQRINLQEVSGQILKKKKLFPGEEERKSSPEKDVEGPEDVRRQIAEFERKNKIRSSSKHQDKLKTIYEEKSGRGEDMGSIGLERDFERFQAHIEKFQKNIKKCEEKHNVLNKLTYNAYCDDCVKVEDTEKTEELEENTENIEEMDILENDSFKNKKDCV</sequence>
<dbReference type="Pfam" id="PF17664">
    <property type="entry name" value="HOATZ-like"/>
    <property type="match status" value="1"/>
</dbReference>
<gene>
    <name evidence="4" type="ORF">OCTVUL_1B020196</name>
</gene>
<dbReference type="AlphaFoldDB" id="A0AA36AJK4"/>
<accession>A0AA36AJK4</accession>
<evidence type="ECO:0000313" key="4">
    <source>
        <dbReference type="EMBL" id="CAI9717346.1"/>
    </source>
</evidence>
<protein>
    <recommendedName>
        <fullName evidence="2">Cilia- and flagella-associated protein HOATZ</fullName>
    </recommendedName>
</protein>
<feature type="region of interest" description="Disordered" evidence="3">
    <location>
        <begin position="279"/>
        <end position="308"/>
    </location>
</feature>
<dbReference type="Proteomes" id="UP001162480">
    <property type="component" value="Chromosome 2"/>
</dbReference>
<dbReference type="GO" id="GO:0060271">
    <property type="term" value="P:cilium assembly"/>
    <property type="evidence" value="ECO:0007669"/>
    <property type="project" value="InterPro"/>
</dbReference>
<dbReference type="InterPro" id="IPR040681">
    <property type="entry name" value="HOATZ-like"/>
</dbReference>